<evidence type="ECO:0000256" key="2">
    <source>
        <dbReference type="SAM" id="MobiDB-lite"/>
    </source>
</evidence>
<dbReference type="AlphaFoldDB" id="A0AAW0SZK8"/>
<dbReference type="Gene3D" id="3.30.1520.10">
    <property type="entry name" value="Phox-like domain"/>
    <property type="match status" value="1"/>
</dbReference>
<dbReference type="PROSITE" id="PS51207">
    <property type="entry name" value="PXA"/>
    <property type="match status" value="1"/>
</dbReference>
<evidence type="ECO:0000256" key="1">
    <source>
        <dbReference type="ARBA" id="ARBA00010883"/>
    </source>
</evidence>
<keyword evidence="8" id="KW-1185">Reference proteome</keyword>
<feature type="domain" description="PX" evidence="5">
    <location>
        <begin position="733"/>
        <end position="851"/>
    </location>
</feature>
<feature type="region of interest" description="Disordered" evidence="2">
    <location>
        <begin position="719"/>
        <end position="747"/>
    </location>
</feature>
<dbReference type="Gene3D" id="1.10.167.10">
    <property type="entry name" value="Regulator of G-protein Signalling 4, domain 2"/>
    <property type="match status" value="1"/>
</dbReference>
<dbReference type="Pfam" id="PF00787">
    <property type="entry name" value="PX"/>
    <property type="match status" value="1"/>
</dbReference>
<dbReference type="PANTHER" id="PTHR22775">
    <property type="entry name" value="SORTING NEXIN"/>
    <property type="match status" value="1"/>
</dbReference>
<keyword evidence="3" id="KW-0812">Transmembrane</keyword>
<reference evidence="7 8" key="1">
    <citation type="submission" date="2023-03" db="EMBL/GenBank/DDBJ databases">
        <title>High-quality genome of Scylla paramamosain provides insights in environmental adaptation.</title>
        <authorList>
            <person name="Zhang L."/>
        </authorList>
    </citation>
    <scope>NUCLEOTIDE SEQUENCE [LARGE SCALE GENOMIC DNA]</scope>
    <source>
        <strain evidence="7">LZ_2023a</strain>
        <tissue evidence="7">Muscle</tissue>
    </source>
</reference>
<dbReference type="InterPro" id="IPR001683">
    <property type="entry name" value="PX_dom"/>
</dbReference>
<dbReference type="Pfam" id="PF00615">
    <property type="entry name" value="RGS"/>
    <property type="match status" value="1"/>
</dbReference>
<dbReference type="SMART" id="SM00313">
    <property type="entry name" value="PXA"/>
    <property type="match status" value="1"/>
</dbReference>
<dbReference type="SUPFAM" id="SSF48097">
    <property type="entry name" value="Regulator of G-protein signaling, RGS"/>
    <property type="match status" value="1"/>
</dbReference>
<evidence type="ECO:0000313" key="8">
    <source>
        <dbReference type="Proteomes" id="UP001487740"/>
    </source>
</evidence>
<feature type="transmembrane region" description="Helical" evidence="3">
    <location>
        <begin position="7"/>
        <end position="31"/>
    </location>
</feature>
<evidence type="ECO:0000259" key="4">
    <source>
        <dbReference type="PROSITE" id="PS50132"/>
    </source>
</evidence>
<proteinExistence type="inferred from homology"/>
<evidence type="ECO:0008006" key="9">
    <source>
        <dbReference type="Google" id="ProtNLM"/>
    </source>
</evidence>
<comment type="caution">
    <text evidence="7">The sequence shown here is derived from an EMBL/GenBank/DDBJ whole genome shotgun (WGS) entry which is preliminary data.</text>
</comment>
<evidence type="ECO:0000256" key="3">
    <source>
        <dbReference type="SAM" id="Phobius"/>
    </source>
</evidence>
<accession>A0AAW0SZK8</accession>
<sequence length="1076" mass="119918">MRRVWPMVWMWVAAVGGLVGAWCVGMVWGWGSEGGGMGVVLPLSVVCGCFSAMVLGATLTITAYIKLSAKHQVTIRVPPEISALHSITSSIRCDVECSLPARHGVVISRKIDCAINELIDTFIQNSVTPWYTTIVSDPSPSIETLRNVLWYSVVSINDRLGKMDHVRFLTGGVVTCLTHHLEHIRVAQAAGEARGERGIFHLVPQLSSPERERNFLRLVAELLVARCLPPEYSRCSPLRNLLKELLACKVFEPLIDRVCDPDWINQRLVAYLRQQQAAEELHRRTYMYAASYEDFITLIHDSTDVHDLEHLSFDNFLELVLASESTEDLLRIRRNIINEIMQATAINNLKKAKGLDVSKDSTPQGPGKGDLLQARNLKRYINQLTYAKAQCERRIAVLKSGKGGEVGGSGSSDKNDASFSLQNLPGRKILMFQALMESAFARRYFSIYLDEIGQGALICFWSAVQELRQADKRLHHQLATEIYYTYLSPQTPPVKVDKPTLRGVEAFLLGNRGPEVLYEIGEEVERTLEERHYTGFLVSSTYHAMIHQAALQGVDFMTECADETGPGTGDGGPTETVEQVQLQLSDHSTYARNKLAHLQERLTNKLLALQALRQSGKADPKVITHLEGEITQLRSDHKLLETHVERTALWSDNIGNWKVHVQSVQFVEEKDIPHLVLLVHLNSEEIKPTTTTAATTTTATTTTTTTIATITTTATINSPSISSTSISQELSPGSLLPSSGSSTTSTSPTASLVSLESAVATSVPDNGWVLVRKLPQLIDLHRKLCQISPCMKALELPSVPTKILFGKAMDKTHLERVRTVAQNYFDAILSDDKLCNSELIYAYLSPSPEHLKQVEIQRKKSKFSFSTFFKGGDAKSDSDEEDIGLMMDVGETSGDGGKDSVAEPLFSFLEELCELRGVSKWLRKTLISFVQITYGKTITRHVRETVLGLLSESMVLYYMHTVRDNLWPSHEGLHATQQPRTEEDKLRTRYEAREQFVNNLPVLLCTLVGQQNARRGATKLFTTLQHHALNKNLFYVSSVLFHCIMFIVLCCQVKKFACCFSSECTYSVCCVGIALL</sequence>
<evidence type="ECO:0000313" key="7">
    <source>
        <dbReference type="EMBL" id="KAK8380379.1"/>
    </source>
</evidence>
<comment type="similarity">
    <text evidence="1">Belongs to the sorting nexin family.</text>
</comment>
<dbReference type="Pfam" id="PF02194">
    <property type="entry name" value="PXA"/>
    <property type="match status" value="1"/>
</dbReference>
<dbReference type="PROSITE" id="PS50195">
    <property type="entry name" value="PX"/>
    <property type="match status" value="1"/>
</dbReference>
<dbReference type="GO" id="GO:0035091">
    <property type="term" value="F:phosphatidylinositol binding"/>
    <property type="evidence" value="ECO:0007669"/>
    <property type="project" value="InterPro"/>
</dbReference>
<keyword evidence="3" id="KW-1133">Transmembrane helix</keyword>
<dbReference type="InterPro" id="IPR013937">
    <property type="entry name" value="Sorting_nexin_C"/>
</dbReference>
<gene>
    <name evidence="7" type="ORF">O3P69_016758</name>
</gene>
<dbReference type="SMART" id="SM00315">
    <property type="entry name" value="RGS"/>
    <property type="match status" value="1"/>
</dbReference>
<organism evidence="7 8">
    <name type="scientific">Scylla paramamosain</name>
    <name type="common">Mud crab</name>
    <dbReference type="NCBI Taxonomy" id="85552"/>
    <lineage>
        <taxon>Eukaryota</taxon>
        <taxon>Metazoa</taxon>
        <taxon>Ecdysozoa</taxon>
        <taxon>Arthropoda</taxon>
        <taxon>Crustacea</taxon>
        <taxon>Multicrustacea</taxon>
        <taxon>Malacostraca</taxon>
        <taxon>Eumalacostraca</taxon>
        <taxon>Eucarida</taxon>
        <taxon>Decapoda</taxon>
        <taxon>Pleocyemata</taxon>
        <taxon>Brachyura</taxon>
        <taxon>Eubrachyura</taxon>
        <taxon>Portunoidea</taxon>
        <taxon>Portunidae</taxon>
        <taxon>Portuninae</taxon>
        <taxon>Scylla</taxon>
    </lineage>
</organism>
<evidence type="ECO:0000259" key="5">
    <source>
        <dbReference type="PROSITE" id="PS50195"/>
    </source>
</evidence>
<dbReference type="InterPro" id="IPR016137">
    <property type="entry name" value="RGS"/>
</dbReference>
<evidence type="ECO:0000259" key="6">
    <source>
        <dbReference type="PROSITE" id="PS51207"/>
    </source>
</evidence>
<keyword evidence="3" id="KW-0472">Membrane</keyword>
<dbReference type="InterPro" id="IPR003114">
    <property type="entry name" value="Phox_assoc"/>
</dbReference>
<dbReference type="InterPro" id="IPR036871">
    <property type="entry name" value="PX_dom_sf"/>
</dbReference>
<dbReference type="PROSITE" id="PS50132">
    <property type="entry name" value="RGS"/>
    <property type="match status" value="1"/>
</dbReference>
<dbReference type="Proteomes" id="UP001487740">
    <property type="component" value="Unassembled WGS sequence"/>
</dbReference>
<dbReference type="PANTHER" id="PTHR22775:SF48">
    <property type="entry name" value="SORTING NEXIN-25"/>
    <property type="match status" value="1"/>
</dbReference>
<dbReference type="InterPro" id="IPR036305">
    <property type="entry name" value="RGS_sf"/>
</dbReference>
<dbReference type="InterPro" id="IPR044926">
    <property type="entry name" value="RGS_subdomain_2"/>
</dbReference>
<dbReference type="EMBL" id="JARAKH010000042">
    <property type="protein sequence ID" value="KAK8380379.1"/>
    <property type="molecule type" value="Genomic_DNA"/>
</dbReference>
<dbReference type="SUPFAM" id="SSF64268">
    <property type="entry name" value="PX domain"/>
    <property type="match status" value="1"/>
</dbReference>
<dbReference type="Pfam" id="PF08628">
    <property type="entry name" value="Nexin_C"/>
    <property type="match status" value="1"/>
</dbReference>
<feature type="domain" description="PXA" evidence="6">
    <location>
        <begin position="108"/>
        <end position="276"/>
    </location>
</feature>
<name>A0AAW0SZK8_SCYPA</name>
<protein>
    <recommendedName>
        <fullName evidence="9">Sorting nexin-25</fullName>
    </recommendedName>
</protein>
<feature type="domain" description="RGS" evidence="4">
    <location>
        <begin position="431"/>
        <end position="546"/>
    </location>
</feature>
<feature type="transmembrane region" description="Helical" evidence="3">
    <location>
        <begin position="43"/>
        <end position="65"/>
    </location>
</feature>